<dbReference type="Proteomes" id="UP000009058">
    <property type="component" value="Chromosome 4"/>
</dbReference>
<organism evidence="3 4">
    <name type="scientific">Pyricularia oryzae (strain 70-15 / ATCC MYA-4617 / FGSC 8958)</name>
    <name type="common">Rice blast fungus</name>
    <name type="synonym">Magnaporthe oryzae</name>
    <dbReference type="NCBI Taxonomy" id="242507"/>
    <lineage>
        <taxon>Eukaryota</taxon>
        <taxon>Fungi</taxon>
        <taxon>Dikarya</taxon>
        <taxon>Ascomycota</taxon>
        <taxon>Pezizomycotina</taxon>
        <taxon>Sordariomycetes</taxon>
        <taxon>Sordariomycetidae</taxon>
        <taxon>Magnaporthales</taxon>
        <taxon>Pyriculariaceae</taxon>
        <taxon>Pyricularia</taxon>
    </lineage>
</organism>
<dbReference type="GeneID" id="5049101"/>
<proteinExistence type="predicted"/>
<evidence type="ECO:0000256" key="2">
    <source>
        <dbReference type="SAM" id="SignalP"/>
    </source>
</evidence>
<gene>
    <name evidence="3" type="ORF">MGG_14834</name>
</gene>
<dbReference type="HOGENOM" id="CLU_1563163_0_0_1"/>
<evidence type="ECO:0000313" key="4">
    <source>
        <dbReference type="Proteomes" id="UP000009058"/>
    </source>
</evidence>
<dbReference type="InParanoid" id="G4N8T1"/>
<keyword evidence="2" id="KW-0732">Signal</keyword>
<dbReference type="EMBL" id="CM001234">
    <property type="protein sequence ID" value="EHA51077.1"/>
    <property type="molecule type" value="Genomic_DNA"/>
</dbReference>
<name>G4N8T1_PYRO7</name>
<accession>G4N8T1</accession>
<keyword evidence="4" id="KW-1185">Reference proteome</keyword>
<feature type="chain" id="PRO_5003465866" evidence="2">
    <location>
        <begin position="23"/>
        <end position="171"/>
    </location>
</feature>
<dbReference type="KEGG" id="mgr:MGG_14834"/>
<feature type="signal peptide" evidence="2">
    <location>
        <begin position="1"/>
        <end position="22"/>
    </location>
</feature>
<dbReference type="AlphaFoldDB" id="G4N8T1"/>
<dbReference type="RefSeq" id="XP_003717396.1">
    <property type="nucleotide sequence ID" value="XM_003717348.1"/>
</dbReference>
<protein>
    <submittedName>
        <fullName evidence="3">Uncharacterized protein</fullName>
    </submittedName>
</protein>
<feature type="region of interest" description="Disordered" evidence="1">
    <location>
        <begin position="99"/>
        <end position="122"/>
    </location>
</feature>
<dbReference type="VEuPathDB" id="FungiDB:MGG_14834"/>
<reference evidence="3 4" key="1">
    <citation type="journal article" date="2005" name="Nature">
        <title>The genome sequence of the rice blast fungus Magnaporthe grisea.</title>
        <authorList>
            <person name="Dean R.A."/>
            <person name="Talbot N.J."/>
            <person name="Ebbole D.J."/>
            <person name="Farman M.L."/>
            <person name="Mitchell T.K."/>
            <person name="Orbach M.J."/>
            <person name="Thon M."/>
            <person name="Kulkarni R."/>
            <person name="Xu J.R."/>
            <person name="Pan H."/>
            <person name="Read N.D."/>
            <person name="Lee Y.H."/>
            <person name="Carbone I."/>
            <person name="Brown D."/>
            <person name="Oh Y.Y."/>
            <person name="Donofrio N."/>
            <person name="Jeong J.S."/>
            <person name="Soanes D.M."/>
            <person name="Djonovic S."/>
            <person name="Kolomiets E."/>
            <person name="Rehmeyer C."/>
            <person name="Li W."/>
            <person name="Harding M."/>
            <person name="Kim S."/>
            <person name="Lebrun M.H."/>
            <person name="Bohnert H."/>
            <person name="Coughlan S."/>
            <person name="Butler J."/>
            <person name="Calvo S."/>
            <person name="Ma L.J."/>
            <person name="Nicol R."/>
            <person name="Purcell S."/>
            <person name="Nusbaum C."/>
            <person name="Galagan J.E."/>
            <person name="Birren B.W."/>
        </authorList>
    </citation>
    <scope>NUCLEOTIDE SEQUENCE [LARGE SCALE GENOMIC DNA]</scope>
    <source>
        <strain evidence="4">70-15 / ATCC MYA-4617 / FGSC 8958</strain>
    </source>
</reference>
<evidence type="ECO:0000256" key="1">
    <source>
        <dbReference type="SAM" id="MobiDB-lite"/>
    </source>
</evidence>
<evidence type="ECO:0000313" key="3">
    <source>
        <dbReference type="EMBL" id="EHA51077.1"/>
    </source>
</evidence>
<sequence>MQLKTVLSTAAILAYHASGVVAIRDCRLYYCWGPGSDNRRVVGTVDKGGSLKDYVNGETITVKAGKDCKAEIIGGKTCDMMPSFSWCLVNASHATSPTRGARELPDWGSNWTTGTQPPLRDMSAQDSQTALTRVMYANCYKFPGVAKAMQILKSETAHDAAEAGVADFNKD</sequence>
<reference key="2">
    <citation type="submission" date="2011-05" db="EMBL/GenBank/DDBJ databases">
        <title>The Genome Sequence of Magnaporthe oryzae 70-15.</title>
        <authorList>
            <consortium name="The Broad Institute Genome Sequencing Platform"/>
            <person name="Ma L.-J."/>
            <person name="Dead R."/>
            <person name="Young S.K."/>
            <person name="Zeng Q."/>
            <person name="Gargeya S."/>
            <person name="Fitzgerald M."/>
            <person name="Haas B."/>
            <person name="Abouelleil A."/>
            <person name="Alvarado L."/>
            <person name="Arachchi H.M."/>
            <person name="Berlin A."/>
            <person name="Brown A."/>
            <person name="Chapman S.B."/>
            <person name="Chen Z."/>
            <person name="Dunbar C."/>
            <person name="Freedman E."/>
            <person name="Gearin G."/>
            <person name="Gellesch M."/>
            <person name="Goldberg J."/>
            <person name="Griggs A."/>
            <person name="Gujja S."/>
            <person name="Heiman D."/>
            <person name="Howarth C."/>
            <person name="Larson L."/>
            <person name="Lui A."/>
            <person name="MacDonald P.J.P."/>
            <person name="Mehta T."/>
            <person name="Montmayeur A."/>
            <person name="Murphy C."/>
            <person name="Neiman D."/>
            <person name="Pearson M."/>
            <person name="Priest M."/>
            <person name="Roberts A."/>
            <person name="Saif S."/>
            <person name="Shea T."/>
            <person name="Shenoy N."/>
            <person name="Sisk P."/>
            <person name="Stolte C."/>
            <person name="Sykes S."/>
            <person name="Yandava C."/>
            <person name="Wortman J."/>
            <person name="Nusbaum C."/>
            <person name="Birren B."/>
        </authorList>
    </citation>
    <scope>NUCLEOTIDE SEQUENCE</scope>
    <source>
        <strain>70-15</strain>
    </source>
</reference>